<dbReference type="Gene3D" id="1.10.287.110">
    <property type="entry name" value="DnaJ domain"/>
    <property type="match status" value="1"/>
</dbReference>
<evidence type="ECO:0000313" key="5">
    <source>
        <dbReference type="Proteomes" id="UP000235598"/>
    </source>
</evidence>
<dbReference type="InterPro" id="IPR036869">
    <property type="entry name" value="J_dom_sf"/>
</dbReference>
<dbReference type="OrthoDB" id="9779889at2"/>
<evidence type="ECO:0000313" key="4">
    <source>
        <dbReference type="EMBL" id="PMD04213.1"/>
    </source>
</evidence>
<dbReference type="PROSITE" id="PS50076">
    <property type="entry name" value="DNAJ_2"/>
    <property type="match status" value="1"/>
</dbReference>
<organism evidence="4 5">
    <name type="scientific">Brevibacterium paucivorans</name>
    <dbReference type="NCBI Taxonomy" id="170994"/>
    <lineage>
        <taxon>Bacteria</taxon>
        <taxon>Bacillati</taxon>
        <taxon>Actinomycetota</taxon>
        <taxon>Actinomycetes</taxon>
        <taxon>Micrococcales</taxon>
        <taxon>Brevibacteriaceae</taxon>
        <taxon>Brevibacterium</taxon>
    </lineage>
</organism>
<proteinExistence type="predicted"/>
<feature type="domain" description="J" evidence="3">
    <location>
        <begin position="3"/>
        <end position="65"/>
    </location>
</feature>
<dbReference type="PROSITE" id="PS00636">
    <property type="entry name" value="DNAJ_1"/>
    <property type="match status" value="1"/>
</dbReference>
<dbReference type="PRINTS" id="PR00625">
    <property type="entry name" value="JDOMAIN"/>
</dbReference>
<dbReference type="AlphaFoldDB" id="A0A2N6VJL2"/>
<dbReference type="SUPFAM" id="SSF46565">
    <property type="entry name" value="Chaperone J-domain"/>
    <property type="match status" value="1"/>
</dbReference>
<dbReference type="GO" id="GO:0042026">
    <property type="term" value="P:protein refolding"/>
    <property type="evidence" value="ECO:0007669"/>
    <property type="project" value="TreeGrafter"/>
</dbReference>
<dbReference type="InterPro" id="IPR018253">
    <property type="entry name" value="DnaJ_domain_CS"/>
</dbReference>
<evidence type="ECO:0000256" key="1">
    <source>
        <dbReference type="ARBA" id="ARBA00023186"/>
    </source>
</evidence>
<accession>A0A2N6VJL2</accession>
<dbReference type="InterPro" id="IPR001623">
    <property type="entry name" value="DnaJ_domain"/>
</dbReference>
<feature type="region of interest" description="Disordered" evidence="2">
    <location>
        <begin position="56"/>
        <end position="77"/>
    </location>
</feature>
<dbReference type="GO" id="GO:0051082">
    <property type="term" value="F:unfolded protein binding"/>
    <property type="evidence" value="ECO:0007669"/>
    <property type="project" value="TreeGrafter"/>
</dbReference>
<sequence length="77" mass="8514">MSDHYETLGVERDASADDIKKAYRKLARKYHPDVNPGHEDEFKKVSVAYETLSDPDKRRQYDMGGSTGGAGGFGGFS</sequence>
<keyword evidence="1" id="KW-0143">Chaperone</keyword>
<reference evidence="4 5" key="1">
    <citation type="submission" date="2017-09" db="EMBL/GenBank/DDBJ databases">
        <title>Bacterial strain isolated from the female urinary microbiota.</title>
        <authorList>
            <person name="Thomas-White K."/>
            <person name="Kumar N."/>
            <person name="Forster S."/>
            <person name="Putonti C."/>
            <person name="Lawley T."/>
            <person name="Wolfe A.J."/>
        </authorList>
    </citation>
    <scope>NUCLEOTIDE SEQUENCE [LARGE SCALE GENOMIC DNA]</scope>
    <source>
        <strain evidence="4 5">UMB1301</strain>
    </source>
</reference>
<dbReference type="EMBL" id="PNHK01000263">
    <property type="protein sequence ID" value="PMD04213.1"/>
    <property type="molecule type" value="Genomic_DNA"/>
</dbReference>
<evidence type="ECO:0000256" key="2">
    <source>
        <dbReference type="SAM" id="MobiDB-lite"/>
    </source>
</evidence>
<protein>
    <submittedName>
        <fullName evidence="4">Molecular chaperone DnaJ</fullName>
    </submittedName>
</protein>
<feature type="compositionally biased region" description="Gly residues" evidence="2">
    <location>
        <begin position="65"/>
        <end position="77"/>
    </location>
</feature>
<dbReference type="PANTHER" id="PTHR43096:SF52">
    <property type="entry name" value="DNAJ HOMOLOG 1, MITOCHONDRIAL-RELATED"/>
    <property type="match status" value="1"/>
</dbReference>
<dbReference type="Proteomes" id="UP000235598">
    <property type="component" value="Unassembled WGS sequence"/>
</dbReference>
<dbReference type="Pfam" id="PF00226">
    <property type="entry name" value="DnaJ"/>
    <property type="match status" value="1"/>
</dbReference>
<name>A0A2N6VJL2_9MICO</name>
<dbReference type="SMART" id="SM00271">
    <property type="entry name" value="DnaJ"/>
    <property type="match status" value="1"/>
</dbReference>
<dbReference type="PANTHER" id="PTHR43096">
    <property type="entry name" value="DNAJ HOMOLOG 1, MITOCHONDRIAL-RELATED"/>
    <property type="match status" value="1"/>
</dbReference>
<dbReference type="RefSeq" id="WP_146004805.1">
    <property type="nucleotide sequence ID" value="NZ_PNHK01000263.1"/>
</dbReference>
<feature type="non-terminal residue" evidence="4">
    <location>
        <position position="77"/>
    </location>
</feature>
<comment type="caution">
    <text evidence="4">The sequence shown here is derived from an EMBL/GenBank/DDBJ whole genome shotgun (WGS) entry which is preliminary data.</text>
</comment>
<gene>
    <name evidence="4" type="ORF">CJ199_13360</name>
</gene>
<evidence type="ECO:0000259" key="3">
    <source>
        <dbReference type="PROSITE" id="PS50076"/>
    </source>
</evidence>
<dbReference type="GO" id="GO:0005737">
    <property type="term" value="C:cytoplasm"/>
    <property type="evidence" value="ECO:0007669"/>
    <property type="project" value="TreeGrafter"/>
</dbReference>
<dbReference type="CDD" id="cd06257">
    <property type="entry name" value="DnaJ"/>
    <property type="match status" value="1"/>
</dbReference>